<dbReference type="OrthoDB" id="2591215at2759"/>
<evidence type="ECO:0000256" key="1">
    <source>
        <dbReference type="SAM" id="MobiDB-lite"/>
    </source>
</evidence>
<evidence type="ECO:0000313" key="2">
    <source>
        <dbReference type="EMBL" id="GHJ90005.1"/>
    </source>
</evidence>
<dbReference type="AlphaFoldDB" id="A0A8H3TZD0"/>
<feature type="compositionally biased region" description="Polar residues" evidence="1">
    <location>
        <begin position="218"/>
        <end position="238"/>
    </location>
</feature>
<organism evidence="2 3">
    <name type="scientific">Naganishia liquefaciens</name>
    <dbReference type="NCBI Taxonomy" id="104408"/>
    <lineage>
        <taxon>Eukaryota</taxon>
        <taxon>Fungi</taxon>
        <taxon>Dikarya</taxon>
        <taxon>Basidiomycota</taxon>
        <taxon>Agaricomycotina</taxon>
        <taxon>Tremellomycetes</taxon>
        <taxon>Filobasidiales</taxon>
        <taxon>Filobasidiaceae</taxon>
        <taxon>Naganishia</taxon>
    </lineage>
</organism>
<feature type="compositionally biased region" description="Basic and acidic residues" evidence="1">
    <location>
        <begin position="70"/>
        <end position="79"/>
    </location>
</feature>
<feature type="region of interest" description="Disordered" evidence="1">
    <location>
        <begin position="1"/>
        <end position="121"/>
    </location>
</feature>
<feature type="compositionally biased region" description="Basic and acidic residues" evidence="1">
    <location>
        <begin position="103"/>
        <end position="112"/>
    </location>
</feature>
<dbReference type="Proteomes" id="UP000620104">
    <property type="component" value="Unassembled WGS sequence"/>
</dbReference>
<sequence>MAPSRPSISTAPGDLVPLAAGRTSEDAPTPRAQWNPNLESTVPPPVAMEYLSPDMAPPLSRPGSRKGKGRAMDDARDGGNGEGTYGYEEPEYLTVRRHAQRTRSADGQESQHDAMGGYSGRGDLEMAIQGAVGNRNGVGVVDLESAGAAYPPVSEEDAEERRIKDHLAHIAAVDMARRKAARASKQYIAVNNNTGSGGTGLAPVTATIASGLSRASTLLRNRTRRGPSTSSDAGSSATLVAGGNDAQGKRPVSGFGFWRIPSVDSTLAEEREDQRRRGWQNQGGDDESDIALSYQPPRSPVSFNRPVSRPSSANPFDQPPHTGIHSTGYPIPAPGTSNPSRTVGSTTNSPSRTTQPGIETEPVPLLRPQPSNYDSAAWSADNESVDRAPPDSKTGVAGDARHHSRMDSATSGWKGPHWYGGASGNAYAEGAGNAAPAVRQDRWWHALCAWGNDLDDGGEDGQAGRTNPFE</sequence>
<protein>
    <submittedName>
        <fullName evidence="2">Uncharacterized protein</fullName>
    </submittedName>
</protein>
<comment type="caution">
    <text evidence="2">The sequence shown here is derived from an EMBL/GenBank/DDBJ whole genome shotgun (WGS) entry which is preliminary data.</text>
</comment>
<keyword evidence="3" id="KW-1185">Reference proteome</keyword>
<feature type="compositionally biased region" description="Polar residues" evidence="1">
    <location>
        <begin position="335"/>
        <end position="357"/>
    </location>
</feature>
<dbReference type="EMBL" id="BLZA01000053">
    <property type="protein sequence ID" value="GHJ90005.1"/>
    <property type="molecule type" value="Genomic_DNA"/>
</dbReference>
<name>A0A8H3TZD0_9TREE</name>
<gene>
    <name evidence="2" type="ORF">NliqN6_6407</name>
</gene>
<feature type="region of interest" description="Disordered" evidence="1">
    <location>
        <begin position="218"/>
        <end position="411"/>
    </location>
</feature>
<accession>A0A8H3TZD0</accession>
<proteinExistence type="predicted"/>
<feature type="compositionally biased region" description="Polar residues" evidence="1">
    <location>
        <begin position="1"/>
        <end position="10"/>
    </location>
</feature>
<reference evidence="2" key="1">
    <citation type="submission" date="2020-07" db="EMBL/GenBank/DDBJ databases">
        <title>Draft Genome Sequence of a Deep-Sea Yeast, Naganishia (Cryptococcus) liquefaciens strain N6.</title>
        <authorList>
            <person name="Han Y.W."/>
            <person name="Kajitani R."/>
            <person name="Morimoto H."/>
            <person name="Parhat M."/>
            <person name="Tsubouchi H."/>
            <person name="Bakenova O."/>
            <person name="Ogata M."/>
            <person name="Argunhan B."/>
            <person name="Aoki R."/>
            <person name="Kajiwara S."/>
            <person name="Itoh T."/>
            <person name="Iwasaki H."/>
        </authorList>
    </citation>
    <scope>NUCLEOTIDE SEQUENCE</scope>
    <source>
        <strain evidence="2">N6</strain>
    </source>
</reference>
<evidence type="ECO:0000313" key="3">
    <source>
        <dbReference type="Proteomes" id="UP000620104"/>
    </source>
</evidence>